<proteinExistence type="predicted"/>
<dbReference type="InterPro" id="IPR014717">
    <property type="entry name" value="Transl_elong_EF1B/ribsomal_bS6"/>
</dbReference>
<keyword evidence="2" id="KW-1133">Transmembrane helix</keyword>
<sequence>MNTKSLLNGREFANKSIILLIVVIVIGVGMNLVMYYIYNSKSVIVDDYMLERDRLERRINVLEQQKEAPVVNEADLKRLLVKVPLTAELSPYLTKLTEIESENGAEILSLNLTEPADFQITTGPEQQAEKAAITSESVVEPSTDADGVNSVPSTSMKQMMNQSMSLSLTGELEQLKGFLNSLLQFERITRVEQFSINVNEDGESAMSIQLNRYWAPGYAEALAPKSEPTDESSASADTEQ</sequence>
<gene>
    <name evidence="3" type="ORF">PAECIP111893_01823</name>
</gene>
<name>A0ABM9C4U2_9BACL</name>
<dbReference type="EMBL" id="CAKMMF010000008">
    <property type="protein sequence ID" value="CAH1202532.1"/>
    <property type="molecule type" value="Genomic_DNA"/>
</dbReference>
<comment type="caution">
    <text evidence="3">The sequence shown here is derived from an EMBL/GenBank/DDBJ whole genome shotgun (WGS) entry which is preliminary data.</text>
</comment>
<feature type="compositionally biased region" description="Polar residues" evidence="1">
    <location>
        <begin position="231"/>
        <end position="240"/>
    </location>
</feature>
<reference evidence="3" key="1">
    <citation type="submission" date="2022-01" db="EMBL/GenBank/DDBJ databases">
        <authorList>
            <person name="Criscuolo A."/>
        </authorList>
    </citation>
    <scope>NUCLEOTIDE SEQUENCE</scope>
    <source>
        <strain evidence="3">CIP111893</strain>
    </source>
</reference>
<keyword evidence="2" id="KW-0812">Transmembrane</keyword>
<dbReference type="RefSeq" id="WP_236340168.1">
    <property type="nucleotide sequence ID" value="NZ_CAKMMF010000008.1"/>
</dbReference>
<evidence type="ECO:0000256" key="1">
    <source>
        <dbReference type="SAM" id="MobiDB-lite"/>
    </source>
</evidence>
<evidence type="ECO:0000256" key="2">
    <source>
        <dbReference type="SAM" id="Phobius"/>
    </source>
</evidence>
<protein>
    <recommendedName>
        <fullName evidence="5">Tfp pilus assembly protein PilO</fullName>
    </recommendedName>
</protein>
<evidence type="ECO:0000313" key="4">
    <source>
        <dbReference type="Proteomes" id="UP000838686"/>
    </source>
</evidence>
<accession>A0ABM9C4U2</accession>
<feature type="region of interest" description="Disordered" evidence="1">
    <location>
        <begin position="221"/>
        <end position="240"/>
    </location>
</feature>
<evidence type="ECO:0008006" key="5">
    <source>
        <dbReference type="Google" id="ProtNLM"/>
    </source>
</evidence>
<keyword evidence="4" id="KW-1185">Reference proteome</keyword>
<dbReference type="Gene3D" id="3.30.70.60">
    <property type="match status" value="1"/>
</dbReference>
<dbReference type="Proteomes" id="UP000838686">
    <property type="component" value="Unassembled WGS sequence"/>
</dbReference>
<feature type="transmembrane region" description="Helical" evidence="2">
    <location>
        <begin position="12"/>
        <end position="38"/>
    </location>
</feature>
<evidence type="ECO:0000313" key="3">
    <source>
        <dbReference type="EMBL" id="CAH1202532.1"/>
    </source>
</evidence>
<organism evidence="3 4">
    <name type="scientific">Paenibacillus plantiphilus</name>
    <dbReference type="NCBI Taxonomy" id="2905650"/>
    <lineage>
        <taxon>Bacteria</taxon>
        <taxon>Bacillati</taxon>
        <taxon>Bacillota</taxon>
        <taxon>Bacilli</taxon>
        <taxon>Bacillales</taxon>
        <taxon>Paenibacillaceae</taxon>
        <taxon>Paenibacillus</taxon>
    </lineage>
</organism>
<keyword evidence="2" id="KW-0472">Membrane</keyword>